<gene>
    <name evidence="2" type="ORF">EMPS_05397</name>
</gene>
<feature type="region of interest" description="Disordered" evidence="1">
    <location>
        <begin position="1"/>
        <end position="58"/>
    </location>
</feature>
<evidence type="ECO:0000256" key="1">
    <source>
        <dbReference type="SAM" id="MobiDB-lite"/>
    </source>
</evidence>
<dbReference type="OrthoDB" id="2095854at2759"/>
<name>A0A9P3HAD6_9FUNG</name>
<keyword evidence="3" id="KW-1185">Reference proteome</keyword>
<dbReference type="EMBL" id="BQFW01000007">
    <property type="protein sequence ID" value="GJJ73039.1"/>
    <property type="molecule type" value="Genomic_DNA"/>
</dbReference>
<feature type="compositionally biased region" description="Polar residues" evidence="1">
    <location>
        <begin position="1"/>
        <end position="10"/>
    </location>
</feature>
<reference evidence="2" key="1">
    <citation type="submission" date="2021-11" db="EMBL/GenBank/DDBJ databases">
        <authorList>
            <person name="Herlambang A."/>
            <person name="Guo Y."/>
            <person name="Takashima Y."/>
            <person name="Nishizawa T."/>
        </authorList>
    </citation>
    <scope>NUCLEOTIDE SEQUENCE</scope>
    <source>
        <strain evidence="2">E1425</strain>
    </source>
</reference>
<evidence type="ECO:0000313" key="2">
    <source>
        <dbReference type="EMBL" id="GJJ73039.1"/>
    </source>
</evidence>
<sequence length="105" mass="11391">MSSNNKTASNEYEFHPQVNRVHANHGSHGHSPLGTSPLATTTSSSSTGSTAKSNVNAGSATCHCGKNEWDLHPGCIREIENHGSAKDVKDLHDLERHCQRSEHKH</sequence>
<evidence type="ECO:0000313" key="3">
    <source>
        <dbReference type="Proteomes" id="UP000827284"/>
    </source>
</evidence>
<dbReference type="AlphaFoldDB" id="A0A9P3HAD6"/>
<protein>
    <submittedName>
        <fullName evidence="2">Uncharacterized protein</fullName>
    </submittedName>
</protein>
<dbReference type="Proteomes" id="UP000827284">
    <property type="component" value="Unassembled WGS sequence"/>
</dbReference>
<feature type="compositionally biased region" description="Low complexity" evidence="1">
    <location>
        <begin position="31"/>
        <end position="51"/>
    </location>
</feature>
<proteinExistence type="predicted"/>
<accession>A0A9P3HAD6</accession>
<comment type="caution">
    <text evidence="2">The sequence shown here is derived from an EMBL/GenBank/DDBJ whole genome shotgun (WGS) entry which is preliminary data.</text>
</comment>
<reference evidence="2" key="2">
    <citation type="journal article" date="2022" name="Microbiol. Resour. Announc.">
        <title>Whole-Genome Sequence of Entomortierella parvispora E1425, a Mucoromycotan Fungus Associated with Burkholderiaceae-Related Endosymbiotic Bacteria.</title>
        <authorList>
            <person name="Herlambang A."/>
            <person name="Guo Y."/>
            <person name="Takashima Y."/>
            <person name="Narisawa K."/>
            <person name="Ohta H."/>
            <person name="Nishizawa T."/>
        </authorList>
    </citation>
    <scope>NUCLEOTIDE SEQUENCE</scope>
    <source>
        <strain evidence="2">E1425</strain>
    </source>
</reference>
<organism evidence="2 3">
    <name type="scientific">Entomortierella parvispora</name>
    <dbReference type="NCBI Taxonomy" id="205924"/>
    <lineage>
        <taxon>Eukaryota</taxon>
        <taxon>Fungi</taxon>
        <taxon>Fungi incertae sedis</taxon>
        <taxon>Mucoromycota</taxon>
        <taxon>Mortierellomycotina</taxon>
        <taxon>Mortierellomycetes</taxon>
        <taxon>Mortierellales</taxon>
        <taxon>Mortierellaceae</taxon>
        <taxon>Entomortierella</taxon>
    </lineage>
</organism>